<keyword evidence="7" id="KW-1133">Transmembrane helix</keyword>
<dbReference type="SUPFAM" id="SSF47384">
    <property type="entry name" value="Homodimeric domain of signal transducing histidine kinase"/>
    <property type="match status" value="1"/>
</dbReference>
<dbReference type="PANTHER" id="PTHR43047:SF72">
    <property type="entry name" value="OSMOSENSING HISTIDINE PROTEIN KINASE SLN1"/>
    <property type="match status" value="1"/>
</dbReference>
<evidence type="ECO:0000256" key="5">
    <source>
        <dbReference type="ARBA" id="ARBA00022777"/>
    </source>
</evidence>
<keyword evidence="6" id="KW-0175">Coiled coil</keyword>
<feature type="domain" description="Histidine kinase" evidence="8">
    <location>
        <begin position="224"/>
        <end position="443"/>
    </location>
</feature>
<dbReference type="EMBL" id="JBHRXX010000001">
    <property type="protein sequence ID" value="MFC3682470.1"/>
    <property type="molecule type" value="Genomic_DNA"/>
</dbReference>
<keyword evidence="5 9" id="KW-0418">Kinase</keyword>
<gene>
    <name evidence="9" type="ORF">ACFOPI_02625</name>
</gene>
<comment type="catalytic activity">
    <reaction evidence="1">
        <text>ATP + protein L-histidine = ADP + protein N-phospho-L-histidine.</text>
        <dbReference type="EC" id="2.7.13.3"/>
    </reaction>
</comment>
<keyword evidence="7" id="KW-0472">Membrane</keyword>
<dbReference type="Gene3D" id="3.30.565.10">
    <property type="entry name" value="Histidine kinase-like ATPase, C-terminal domain"/>
    <property type="match status" value="1"/>
</dbReference>
<evidence type="ECO:0000313" key="10">
    <source>
        <dbReference type="Proteomes" id="UP001595729"/>
    </source>
</evidence>
<keyword evidence="3" id="KW-0597">Phosphoprotein</keyword>
<proteinExistence type="predicted"/>
<comment type="caution">
    <text evidence="9">The sequence shown here is derived from an EMBL/GenBank/DDBJ whole genome shotgun (WGS) entry which is preliminary data.</text>
</comment>
<dbReference type="Proteomes" id="UP001595729">
    <property type="component" value="Unassembled WGS sequence"/>
</dbReference>
<evidence type="ECO:0000256" key="6">
    <source>
        <dbReference type="SAM" id="Coils"/>
    </source>
</evidence>
<dbReference type="GO" id="GO:0016301">
    <property type="term" value="F:kinase activity"/>
    <property type="evidence" value="ECO:0007669"/>
    <property type="project" value="UniProtKB-KW"/>
</dbReference>
<dbReference type="CDD" id="cd00082">
    <property type="entry name" value="HisKA"/>
    <property type="match status" value="1"/>
</dbReference>
<keyword evidence="7" id="KW-0812">Transmembrane</keyword>
<evidence type="ECO:0000313" key="9">
    <source>
        <dbReference type="EMBL" id="MFC3682470.1"/>
    </source>
</evidence>
<dbReference type="Gene3D" id="1.10.287.130">
    <property type="match status" value="1"/>
</dbReference>
<dbReference type="Pfam" id="PF00512">
    <property type="entry name" value="HisKA"/>
    <property type="match status" value="1"/>
</dbReference>
<dbReference type="PANTHER" id="PTHR43047">
    <property type="entry name" value="TWO-COMPONENT HISTIDINE PROTEIN KINASE"/>
    <property type="match status" value="1"/>
</dbReference>
<protein>
    <recommendedName>
        <fullName evidence="2">histidine kinase</fullName>
        <ecNumber evidence="2">2.7.13.3</ecNumber>
    </recommendedName>
</protein>
<dbReference type="PRINTS" id="PR00344">
    <property type="entry name" value="BCTRLSENSOR"/>
</dbReference>
<dbReference type="PROSITE" id="PS50109">
    <property type="entry name" value="HIS_KIN"/>
    <property type="match status" value="1"/>
</dbReference>
<sequence length="456" mass="50880">MNTHALSDHIDSERLRRFFSQNVRSLPTTIYPAIAIWLFFLWVTRSPACLLWAVLIHAWQARRILAGPRPGHASENLQGLKQGERSAVRHVMAFAVLWGLAPWMLMSPGDHAQLSVMLLMLVGVMAGSANGLAFSLNAGWVFQATLGSMLIAWLLWQRTWVDTVLAVSVGVFTGTLMLMFRNQQRNLTALIRARLEQEAQARVLAEQKLELEKLNQERSRLFAMASHDLRQPVQALSLQAKALELRLAHPPDADAARRMGDVAQTVLQSIDSLLDLHHLESLSLQAPDERCDAEELLFAASQIWSELAGRRGLSLRFHGQALTLWAPRVTLVRVLNNLIDNALKYTQDGGVLVAMRRRQRGGRAAVRLEVWDTGPGIPSEHQPQVFQASFHRVHQKTHTLPPQGLGLGLNAVHRVCNHHGWPLGFRSCPGRGSLFWFEVPVVSDAPEVHMTNVTGA</sequence>
<organism evidence="9 10">
    <name type="scientific">Hydrogenophaga luteola</name>
    <dbReference type="NCBI Taxonomy" id="1591122"/>
    <lineage>
        <taxon>Bacteria</taxon>
        <taxon>Pseudomonadati</taxon>
        <taxon>Pseudomonadota</taxon>
        <taxon>Betaproteobacteria</taxon>
        <taxon>Burkholderiales</taxon>
        <taxon>Comamonadaceae</taxon>
        <taxon>Hydrogenophaga</taxon>
    </lineage>
</organism>
<dbReference type="RefSeq" id="WP_382170446.1">
    <property type="nucleotide sequence ID" value="NZ_JBHRXX010000001.1"/>
</dbReference>
<keyword evidence="4" id="KW-0808">Transferase</keyword>
<dbReference type="Pfam" id="PF02518">
    <property type="entry name" value="HATPase_c"/>
    <property type="match status" value="1"/>
</dbReference>
<feature type="transmembrane region" description="Helical" evidence="7">
    <location>
        <begin position="30"/>
        <end position="55"/>
    </location>
</feature>
<reference evidence="10" key="1">
    <citation type="journal article" date="2019" name="Int. J. Syst. Evol. Microbiol.">
        <title>The Global Catalogue of Microorganisms (GCM) 10K type strain sequencing project: providing services to taxonomists for standard genome sequencing and annotation.</title>
        <authorList>
            <consortium name="The Broad Institute Genomics Platform"/>
            <consortium name="The Broad Institute Genome Sequencing Center for Infectious Disease"/>
            <person name="Wu L."/>
            <person name="Ma J."/>
        </authorList>
    </citation>
    <scope>NUCLEOTIDE SEQUENCE [LARGE SCALE GENOMIC DNA]</scope>
    <source>
        <strain evidence="10">KCTC 42501</strain>
    </source>
</reference>
<dbReference type="SUPFAM" id="SSF55874">
    <property type="entry name" value="ATPase domain of HSP90 chaperone/DNA topoisomerase II/histidine kinase"/>
    <property type="match status" value="1"/>
</dbReference>
<evidence type="ECO:0000256" key="3">
    <source>
        <dbReference type="ARBA" id="ARBA00022553"/>
    </source>
</evidence>
<dbReference type="InterPro" id="IPR005467">
    <property type="entry name" value="His_kinase_dom"/>
</dbReference>
<evidence type="ECO:0000256" key="2">
    <source>
        <dbReference type="ARBA" id="ARBA00012438"/>
    </source>
</evidence>
<feature type="coiled-coil region" evidence="6">
    <location>
        <begin position="197"/>
        <end position="224"/>
    </location>
</feature>
<dbReference type="InterPro" id="IPR036890">
    <property type="entry name" value="HATPase_C_sf"/>
</dbReference>
<dbReference type="EC" id="2.7.13.3" evidence="2"/>
<dbReference type="InterPro" id="IPR036097">
    <property type="entry name" value="HisK_dim/P_sf"/>
</dbReference>
<evidence type="ECO:0000256" key="1">
    <source>
        <dbReference type="ARBA" id="ARBA00000085"/>
    </source>
</evidence>
<feature type="transmembrane region" description="Helical" evidence="7">
    <location>
        <begin position="112"/>
        <end position="133"/>
    </location>
</feature>
<dbReference type="InterPro" id="IPR003594">
    <property type="entry name" value="HATPase_dom"/>
</dbReference>
<dbReference type="SMART" id="SM00388">
    <property type="entry name" value="HisKA"/>
    <property type="match status" value="1"/>
</dbReference>
<accession>A0ABV7VYJ3</accession>
<dbReference type="InterPro" id="IPR003661">
    <property type="entry name" value="HisK_dim/P_dom"/>
</dbReference>
<dbReference type="SMART" id="SM00387">
    <property type="entry name" value="HATPase_c"/>
    <property type="match status" value="1"/>
</dbReference>
<feature type="transmembrane region" description="Helical" evidence="7">
    <location>
        <begin position="87"/>
        <end position="106"/>
    </location>
</feature>
<feature type="transmembrane region" description="Helical" evidence="7">
    <location>
        <begin position="163"/>
        <end position="180"/>
    </location>
</feature>
<evidence type="ECO:0000259" key="8">
    <source>
        <dbReference type="PROSITE" id="PS50109"/>
    </source>
</evidence>
<evidence type="ECO:0000256" key="7">
    <source>
        <dbReference type="SAM" id="Phobius"/>
    </source>
</evidence>
<keyword evidence="10" id="KW-1185">Reference proteome</keyword>
<dbReference type="InterPro" id="IPR004358">
    <property type="entry name" value="Sig_transdc_His_kin-like_C"/>
</dbReference>
<name>A0ABV7VYJ3_9BURK</name>
<evidence type="ECO:0000256" key="4">
    <source>
        <dbReference type="ARBA" id="ARBA00022679"/>
    </source>
</evidence>